<reference evidence="2" key="1">
    <citation type="submission" date="2018-05" db="EMBL/GenBank/DDBJ databases">
        <title>Draft genome of Mucuna pruriens seed.</title>
        <authorList>
            <person name="Nnadi N.E."/>
            <person name="Vos R."/>
            <person name="Hasami M.H."/>
            <person name="Devisetty U.K."/>
            <person name="Aguiy J.C."/>
        </authorList>
    </citation>
    <scope>NUCLEOTIDE SEQUENCE [LARGE SCALE GENOMIC DNA]</scope>
    <source>
        <strain evidence="2">JCA_2017</strain>
    </source>
</reference>
<name>A0A371H505_MUCPR</name>
<dbReference type="AlphaFoldDB" id="A0A371H505"/>
<evidence type="ECO:0000256" key="1">
    <source>
        <dbReference type="SAM" id="MobiDB-lite"/>
    </source>
</evidence>
<keyword evidence="3" id="KW-1185">Reference proteome</keyword>
<feature type="non-terminal residue" evidence="2">
    <location>
        <position position="1"/>
    </location>
</feature>
<protein>
    <submittedName>
        <fullName evidence="2">Uncharacterized protein</fullName>
    </submittedName>
</protein>
<dbReference type="PANTHER" id="PTHR35046">
    <property type="entry name" value="ZINC KNUCKLE (CCHC-TYPE) FAMILY PROTEIN"/>
    <property type="match status" value="1"/>
</dbReference>
<comment type="caution">
    <text evidence="2">The sequence shown here is derived from an EMBL/GenBank/DDBJ whole genome shotgun (WGS) entry which is preliminary data.</text>
</comment>
<accession>A0A371H505</accession>
<dbReference type="PANTHER" id="PTHR35046:SF24">
    <property type="entry name" value="RETROTRANSPOSON GAG DOMAIN-CONTAINING PROTEIN"/>
    <property type="match status" value="1"/>
</dbReference>
<dbReference type="OrthoDB" id="1731207at2759"/>
<organism evidence="2 3">
    <name type="scientific">Mucuna pruriens</name>
    <name type="common">Velvet bean</name>
    <name type="synonym">Dolichos pruriens</name>
    <dbReference type="NCBI Taxonomy" id="157652"/>
    <lineage>
        <taxon>Eukaryota</taxon>
        <taxon>Viridiplantae</taxon>
        <taxon>Streptophyta</taxon>
        <taxon>Embryophyta</taxon>
        <taxon>Tracheophyta</taxon>
        <taxon>Spermatophyta</taxon>
        <taxon>Magnoliopsida</taxon>
        <taxon>eudicotyledons</taxon>
        <taxon>Gunneridae</taxon>
        <taxon>Pentapetalae</taxon>
        <taxon>rosids</taxon>
        <taxon>fabids</taxon>
        <taxon>Fabales</taxon>
        <taxon>Fabaceae</taxon>
        <taxon>Papilionoideae</taxon>
        <taxon>50 kb inversion clade</taxon>
        <taxon>NPAAA clade</taxon>
        <taxon>indigoferoid/millettioid clade</taxon>
        <taxon>Phaseoleae</taxon>
        <taxon>Mucuna</taxon>
    </lineage>
</organism>
<sequence length="211" mass="25450">MGETSEDWAPKSKQMRKYIMRLEERLERLGREHKDGLDSVEKDTSKRHEKHERYKRQGRKMRVREGSKREKLDTMKCKIPSFFGDCKLDSYLNWELKVDQIFECFDYHERMKEPLQQAPKAIYQQSMSVEEYHKEMEIDLIRAQIMESREATIARFLRGLNREIQDIVEVQCYTTLEELVHQDTKVELQLKRRKVSRKPYPSSTWKGKEGE</sequence>
<feature type="region of interest" description="Disordered" evidence="1">
    <location>
        <begin position="30"/>
        <end position="67"/>
    </location>
</feature>
<dbReference type="EMBL" id="QJKJ01003552">
    <property type="protein sequence ID" value="RDX97902.1"/>
    <property type="molecule type" value="Genomic_DNA"/>
</dbReference>
<proteinExistence type="predicted"/>
<evidence type="ECO:0000313" key="3">
    <source>
        <dbReference type="Proteomes" id="UP000257109"/>
    </source>
</evidence>
<feature type="compositionally biased region" description="Basic residues" evidence="1">
    <location>
        <begin position="47"/>
        <end position="62"/>
    </location>
</feature>
<gene>
    <name evidence="2" type="ORF">CR513_19263</name>
</gene>
<evidence type="ECO:0000313" key="2">
    <source>
        <dbReference type="EMBL" id="RDX97902.1"/>
    </source>
</evidence>
<feature type="compositionally biased region" description="Basic and acidic residues" evidence="1">
    <location>
        <begin position="30"/>
        <end position="46"/>
    </location>
</feature>
<dbReference type="Proteomes" id="UP000257109">
    <property type="component" value="Unassembled WGS sequence"/>
</dbReference>